<dbReference type="NCBIfam" id="NF010478">
    <property type="entry name" value="PRK13903.1"/>
    <property type="match status" value="1"/>
</dbReference>
<dbReference type="GO" id="GO:0071949">
    <property type="term" value="F:FAD binding"/>
    <property type="evidence" value="ECO:0007669"/>
    <property type="project" value="InterPro"/>
</dbReference>
<dbReference type="InterPro" id="IPR036318">
    <property type="entry name" value="FAD-bd_PCMH-like_sf"/>
</dbReference>
<feature type="active site" evidence="19">
    <location>
        <position position="337"/>
    </location>
</feature>
<organism evidence="21 22">
    <name type="scientific">Larkinella arboricola</name>
    <dbReference type="NCBI Taxonomy" id="643671"/>
    <lineage>
        <taxon>Bacteria</taxon>
        <taxon>Pseudomonadati</taxon>
        <taxon>Bacteroidota</taxon>
        <taxon>Cytophagia</taxon>
        <taxon>Cytophagales</taxon>
        <taxon>Spirosomataceae</taxon>
        <taxon>Larkinella</taxon>
    </lineage>
</organism>
<dbReference type="OrthoDB" id="9804753at2"/>
<comment type="pathway">
    <text evidence="4 19">Cell wall biogenesis; peptidoglycan biosynthesis.</text>
</comment>
<dbReference type="Pfam" id="PF01565">
    <property type="entry name" value="FAD_binding_4"/>
    <property type="match status" value="1"/>
</dbReference>
<dbReference type="Pfam" id="PF02873">
    <property type="entry name" value="MurB_C"/>
    <property type="match status" value="1"/>
</dbReference>
<evidence type="ECO:0000256" key="1">
    <source>
        <dbReference type="ARBA" id="ARBA00001974"/>
    </source>
</evidence>
<keyword evidence="15 19" id="KW-0131">Cell cycle</keyword>
<dbReference type="Gene3D" id="3.30.43.10">
    <property type="entry name" value="Uridine Diphospho-n-acetylenolpyruvylglucosamine Reductase, domain 2"/>
    <property type="match status" value="1"/>
</dbReference>
<evidence type="ECO:0000259" key="20">
    <source>
        <dbReference type="PROSITE" id="PS51387"/>
    </source>
</evidence>
<evidence type="ECO:0000256" key="10">
    <source>
        <dbReference type="ARBA" id="ARBA00022827"/>
    </source>
</evidence>
<dbReference type="EMBL" id="QLMC01000003">
    <property type="protein sequence ID" value="RAJ97538.1"/>
    <property type="molecule type" value="Genomic_DNA"/>
</dbReference>
<evidence type="ECO:0000256" key="2">
    <source>
        <dbReference type="ARBA" id="ARBA00003921"/>
    </source>
</evidence>
<evidence type="ECO:0000256" key="17">
    <source>
        <dbReference type="ARBA" id="ARBA00031026"/>
    </source>
</evidence>
<keyword evidence="9 19" id="KW-0285">Flavoprotein</keyword>
<dbReference type="GO" id="GO:0071555">
    <property type="term" value="P:cell wall organization"/>
    <property type="evidence" value="ECO:0007669"/>
    <property type="project" value="UniProtKB-KW"/>
</dbReference>
<evidence type="ECO:0000313" key="21">
    <source>
        <dbReference type="EMBL" id="RAJ97538.1"/>
    </source>
</evidence>
<dbReference type="InterPro" id="IPR016169">
    <property type="entry name" value="FAD-bd_PCMH_sub2"/>
</dbReference>
<dbReference type="AlphaFoldDB" id="A0A327X3K7"/>
<keyword evidence="14 19" id="KW-0560">Oxidoreductase</keyword>
<dbReference type="GO" id="GO:0005829">
    <property type="term" value="C:cytosol"/>
    <property type="evidence" value="ECO:0007669"/>
    <property type="project" value="TreeGrafter"/>
</dbReference>
<dbReference type="HAMAP" id="MF_00037">
    <property type="entry name" value="MurB"/>
    <property type="match status" value="1"/>
</dbReference>
<dbReference type="NCBIfam" id="NF000755">
    <property type="entry name" value="PRK00046.1"/>
    <property type="match status" value="1"/>
</dbReference>
<comment type="cofactor">
    <cofactor evidence="1 19">
        <name>FAD</name>
        <dbReference type="ChEBI" id="CHEBI:57692"/>
    </cofactor>
</comment>
<comment type="subcellular location">
    <subcellularLocation>
        <location evidence="3 19">Cytoplasm</location>
    </subcellularLocation>
</comment>
<dbReference type="Proteomes" id="UP000248790">
    <property type="component" value="Unassembled WGS sequence"/>
</dbReference>
<proteinExistence type="inferred from homology"/>
<dbReference type="GO" id="GO:0051301">
    <property type="term" value="P:cell division"/>
    <property type="evidence" value="ECO:0007669"/>
    <property type="project" value="UniProtKB-KW"/>
</dbReference>
<evidence type="ECO:0000256" key="15">
    <source>
        <dbReference type="ARBA" id="ARBA00023306"/>
    </source>
</evidence>
<dbReference type="InterPro" id="IPR006094">
    <property type="entry name" value="Oxid_FAD_bind_N"/>
</dbReference>
<comment type="catalytic activity">
    <reaction evidence="18 19">
        <text>UDP-N-acetyl-alpha-D-muramate + NADP(+) = UDP-N-acetyl-3-O-(1-carboxyvinyl)-alpha-D-glucosamine + NADPH + H(+)</text>
        <dbReference type="Rhea" id="RHEA:12248"/>
        <dbReference type="ChEBI" id="CHEBI:15378"/>
        <dbReference type="ChEBI" id="CHEBI:57783"/>
        <dbReference type="ChEBI" id="CHEBI:58349"/>
        <dbReference type="ChEBI" id="CHEBI:68483"/>
        <dbReference type="ChEBI" id="CHEBI:70757"/>
        <dbReference type="EC" id="1.3.1.98"/>
    </reaction>
</comment>
<dbReference type="RefSeq" id="WP_111628520.1">
    <property type="nucleotide sequence ID" value="NZ_QLMC01000003.1"/>
</dbReference>
<evidence type="ECO:0000256" key="6">
    <source>
        <dbReference type="ARBA" id="ARBA00015188"/>
    </source>
</evidence>
<dbReference type="Gene3D" id="3.90.78.10">
    <property type="entry name" value="UDP-N-acetylenolpyruvoylglucosamine reductase, C-terminal domain"/>
    <property type="match status" value="1"/>
</dbReference>
<evidence type="ECO:0000256" key="12">
    <source>
        <dbReference type="ARBA" id="ARBA00022960"/>
    </source>
</evidence>
<keyword evidence="7 19" id="KW-0963">Cytoplasm</keyword>
<reference evidence="21 22" key="1">
    <citation type="submission" date="2018-06" db="EMBL/GenBank/DDBJ databases">
        <title>Genomic Encyclopedia of Archaeal and Bacterial Type Strains, Phase II (KMG-II): from individual species to whole genera.</title>
        <authorList>
            <person name="Goeker M."/>
        </authorList>
    </citation>
    <scope>NUCLEOTIDE SEQUENCE [LARGE SCALE GENOMIC DNA]</scope>
    <source>
        <strain evidence="21 22">DSM 21851</strain>
    </source>
</reference>
<feature type="domain" description="FAD-binding PCMH-type" evidence="20">
    <location>
        <begin position="18"/>
        <end position="189"/>
    </location>
</feature>
<comment type="similarity">
    <text evidence="19">Belongs to the MurB family.</text>
</comment>
<feature type="active site" evidence="19">
    <location>
        <position position="165"/>
    </location>
</feature>
<keyword evidence="22" id="KW-1185">Reference proteome</keyword>
<evidence type="ECO:0000256" key="11">
    <source>
        <dbReference type="ARBA" id="ARBA00022857"/>
    </source>
</evidence>
<comment type="caution">
    <text evidence="21">The sequence shown here is derived from an EMBL/GenBank/DDBJ whole genome shotgun (WGS) entry which is preliminary data.</text>
</comment>
<evidence type="ECO:0000256" key="7">
    <source>
        <dbReference type="ARBA" id="ARBA00022490"/>
    </source>
</evidence>
<evidence type="ECO:0000256" key="16">
    <source>
        <dbReference type="ARBA" id="ARBA00023316"/>
    </source>
</evidence>
<comment type="function">
    <text evidence="2 19">Cell wall formation.</text>
</comment>
<dbReference type="GO" id="GO:0009252">
    <property type="term" value="P:peptidoglycan biosynthetic process"/>
    <property type="evidence" value="ECO:0007669"/>
    <property type="project" value="UniProtKB-UniRule"/>
</dbReference>
<dbReference type="Gene3D" id="3.30.465.10">
    <property type="match status" value="1"/>
</dbReference>
<dbReference type="PANTHER" id="PTHR21071:SF4">
    <property type="entry name" value="UDP-N-ACETYLENOLPYRUVOYLGLUCOSAMINE REDUCTASE"/>
    <property type="match status" value="1"/>
</dbReference>
<dbReference type="PANTHER" id="PTHR21071">
    <property type="entry name" value="UDP-N-ACETYLENOLPYRUVOYLGLUCOSAMINE REDUCTASE"/>
    <property type="match status" value="1"/>
</dbReference>
<dbReference type="InterPro" id="IPR011601">
    <property type="entry name" value="MurB_C"/>
</dbReference>
<evidence type="ECO:0000256" key="18">
    <source>
        <dbReference type="ARBA" id="ARBA00048914"/>
    </source>
</evidence>
<evidence type="ECO:0000256" key="14">
    <source>
        <dbReference type="ARBA" id="ARBA00023002"/>
    </source>
</evidence>
<dbReference type="InterPro" id="IPR036635">
    <property type="entry name" value="MurB_C_sf"/>
</dbReference>
<sequence length="341" mass="37498">MLDIQSHVSLKPYNTFGIDAKARYWVEIQTEEQLKTLFQLTEFLTVPKLVLGGGSNLVFTRDFDGLAIKMAIQGIEVVREDESHVYIKAGAGVNWHQLVMHCVENGYAGIENLSLIPGTTGAAPMQNIGAYGVEIEQVFDQLEAVAIQTGETRVFTHAECRFSYRESVFKHEAKGQYIISSVTLRLNKQAVFHVEYGAIRETLAEMGISEGQLSIKAVSEAVIRIRQSKLPNPAEIGNAGSFFKNPEISKGQFEDLKTVHPMMPGYPTGDLTVKVPAGWLIEQCGWKGKQMGNAGVHSKQALVLVNLGGATGAEILHLAQNVQQSVEEKFGIRLNPEVNMV</sequence>
<dbReference type="SUPFAM" id="SSF56194">
    <property type="entry name" value="Uridine diphospho-N-Acetylenolpyruvylglucosamine reductase, MurB, C-terminal domain"/>
    <property type="match status" value="1"/>
</dbReference>
<evidence type="ECO:0000256" key="19">
    <source>
        <dbReference type="HAMAP-Rule" id="MF_00037"/>
    </source>
</evidence>
<accession>A0A327X3K7</accession>
<keyword evidence="8 19" id="KW-0132">Cell division</keyword>
<dbReference type="EC" id="1.3.1.98" evidence="5 19"/>
<evidence type="ECO:0000256" key="5">
    <source>
        <dbReference type="ARBA" id="ARBA00012518"/>
    </source>
</evidence>
<name>A0A327X3K7_LARAB</name>
<keyword evidence="10 19" id="KW-0274">FAD</keyword>
<evidence type="ECO:0000256" key="4">
    <source>
        <dbReference type="ARBA" id="ARBA00004752"/>
    </source>
</evidence>
<dbReference type="GO" id="GO:0008360">
    <property type="term" value="P:regulation of cell shape"/>
    <property type="evidence" value="ECO:0007669"/>
    <property type="project" value="UniProtKB-KW"/>
</dbReference>
<protein>
    <recommendedName>
        <fullName evidence="6 19">UDP-N-acetylenolpyruvoylglucosamine reductase</fullName>
        <ecNumber evidence="5 19">1.3.1.98</ecNumber>
    </recommendedName>
    <alternativeName>
        <fullName evidence="17 19">UDP-N-acetylmuramate dehydrogenase</fullName>
    </alternativeName>
</protein>
<evidence type="ECO:0000313" key="22">
    <source>
        <dbReference type="Proteomes" id="UP000248790"/>
    </source>
</evidence>
<keyword evidence="13 19" id="KW-0573">Peptidoglycan synthesis</keyword>
<evidence type="ECO:0000256" key="8">
    <source>
        <dbReference type="ARBA" id="ARBA00022618"/>
    </source>
</evidence>
<evidence type="ECO:0000256" key="9">
    <source>
        <dbReference type="ARBA" id="ARBA00022630"/>
    </source>
</evidence>
<dbReference type="InterPro" id="IPR016167">
    <property type="entry name" value="FAD-bd_PCMH_sub1"/>
</dbReference>
<dbReference type="SUPFAM" id="SSF56176">
    <property type="entry name" value="FAD-binding/transporter-associated domain-like"/>
    <property type="match status" value="1"/>
</dbReference>
<dbReference type="PROSITE" id="PS51387">
    <property type="entry name" value="FAD_PCMH"/>
    <property type="match status" value="1"/>
</dbReference>
<keyword evidence="12 19" id="KW-0133">Cell shape</keyword>
<keyword evidence="11 19" id="KW-0521">NADP</keyword>
<keyword evidence="16 19" id="KW-0961">Cell wall biogenesis/degradation</keyword>
<dbReference type="UniPathway" id="UPA00219"/>
<dbReference type="GO" id="GO:0008762">
    <property type="term" value="F:UDP-N-acetylmuramate dehydrogenase activity"/>
    <property type="evidence" value="ECO:0007669"/>
    <property type="project" value="UniProtKB-UniRule"/>
</dbReference>
<gene>
    <name evidence="19" type="primary">murB</name>
    <name evidence="21" type="ORF">LX87_02440</name>
</gene>
<feature type="active site" description="Proton donor" evidence="19">
    <location>
        <position position="241"/>
    </location>
</feature>
<dbReference type="InterPro" id="IPR016166">
    <property type="entry name" value="FAD-bd_PCMH"/>
</dbReference>
<dbReference type="InterPro" id="IPR003170">
    <property type="entry name" value="MurB"/>
</dbReference>
<evidence type="ECO:0000256" key="3">
    <source>
        <dbReference type="ARBA" id="ARBA00004496"/>
    </source>
</evidence>
<evidence type="ECO:0000256" key="13">
    <source>
        <dbReference type="ARBA" id="ARBA00022984"/>
    </source>
</evidence>
<dbReference type="NCBIfam" id="TIGR00179">
    <property type="entry name" value="murB"/>
    <property type="match status" value="1"/>
</dbReference>